<feature type="domain" description="AB hydrolase-1" evidence="1">
    <location>
        <begin position="7"/>
        <end position="225"/>
    </location>
</feature>
<organism evidence="2 3">
    <name type="scientific">Acrocarpospora macrocephala</name>
    <dbReference type="NCBI Taxonomy" id="150177"/>
    <lineage>
        <taxon>Bacteria</taxon>
        <taxon>Bacillati</taxon>
        <taxon>Actinomycetota</taxon>
        <taxon>Actinomycetes</taxon>
        <taxon>Streptosporangiales</taxon>
        <taxon>Streptosporangiaceae</taxon>
        <taxon>Acrocarpospora</taxon>
    </lineage>
</organism>
<evidence type="ECO:0000313" key="3">
    <source>
        <dbReference type="Proteomes" id="UP000331127"/>
    </source>
</evidence>
<reference evidence="2 3" key="1">
    <citation type="submission" date="2019-10" db="EMBL/GenBank/DDBJ databases">
        <title>Whole genome shotgun sequence of Acrocarpospora macrocephala NBRC 16266.</title>
        <authorList>
            <person name="Ichikawa N."/>
            <person name="Kimura A."/>
            <person name="Kitahashi Y."/>
            <person name="Komaki H."/>
            <person name="Oguchi A."/>
        </authorList>
    </citation>
    <scope>NUCLEOTIDE SEQUENCE [LARGE SCALE GENOMIC DNA]</scope>
    <source>
        <strain evidence="2 3">NBRC 16266</strain>
    </source>
</reference>
<dbReference type="InterPro" id="IPR029058">
    <property type="entry name" value="AB_hydrolase_fold"/>
</dbReference>
<proteinExistence type="predicted"/>
<name>A0A5M3WK97_9ACTN</name>
<dbReference type="PANTHER" id="PTHR43139">
    <property type="entry name" value="SI:DKEY-122A22.2"/>
    <property type="match status" value="1"/>
</dbReference>
<gene>
    <name evidence="2" type="primary">pcaD</name>
    <name evidence="2" type="ORF">Amac_023960</name>
</gene>
<evidence type="ECO:0000313" key="2">
    <source>
        <dbReference type="EMBL" id="GES08800.1"/>
    </source>
</evidence>
<dbReference type="GO" id="GO:0003824">
    <property type="term" value="F:catalytic activity"/>
    <property type="evidence" value="ECO:0007669"/>
    <property type="project" value="UniProtKB-ARBA"/>
</dbReference>
<dbReference type="InterPro" id="IPR000073">
    <property type="entry name" value="AB_hydrolase_1"/>
</dbReference>
<dbReference type="Proteomes" id="UP000331127">
    <property type="component" value="Unassembled WGS sequence"/>
</dbReference>
<accession>A0A5M3WK97</accession>
<evidence type="ECO:0000259" key="1">
    <source>
        <dbReference type="Pfam" id="PF12697"/>
    </source>
</evidence>
<sequence>MSGARRVLLLHPLGADGRFWDDVLPHLDGIETITPDLPGHGAAPCLPAGAGIGDFADAVAGERAHVVGLSLGGLIAQELAARRPDLVDRLVLVASVAVYPEPMREMWRHRARVAREGALAELAEPMADMWFTEPSRPTPARIRERFVAMDPEGYARACEALETADTTRLAPAISSPTLIACGSSDLPPFIQAAHWLHEHIAESELTWLTGKHAAALERPAEFAAALRSFLAR</sequence>
<comment type="caution">
    <text evidence="2">The sequence shown here is derived from an EMBL/GenBank/DDBJ whole genome shotgun (WGS) entry which is preliminary data.</text>
</comment>
<dbReference type="Pfam" id="PF12697">
    <property type="entry name" value="Abhydrolase_6"/>
    <property type="match status" value="1"/>
</dbReference>
<protein>
    <submittedName>
        <fullName evidence="2">3-oxoadipate enol-lactonase</fullName>
    </submittedName>
</protein>
<dbReference type="InterPro" id="IPR052370">
    <property type="entry name" value="Meta-cleavage_hydrolase"/>
</dbReference>
<keyword evidence="3" id="KW-1185">Reference proteome</keyword>
<dbReference type="PANTHER" id="PTHR43139:SF52">
    <property type="entry name" value="SI:DKEY-122A22.2"/>
    <property type="match status" value="1"/>
</dbReference>
<dbReference type="AlphaFoldDB" id="A0A5M3WK97"/>
<dbReference type="OrthoDB" id="9802489at2"/>
<dbReference type="EMBL" id="BLAE01000012">
    <property type="protein sequence ID" value="GES08800.1"/>
    <property type="molecule type" value="Genomic_DNA"/>
</dbReference>
<dbReference type="SUPFAM" id="SSF53474">
    <property type="entry name" value="alpha/beta-Hydrolases"/>
    <property type="match status" value="1"/>
</dbReference>
<dbReference type="Gene3D" id="3.40.50.1820">
    <property type="entry name" value="alpha/beta hydrolase"/>
    <property type="match status" value="1"/>
</dbReference>